<dbReference type="InterPro" id="IPR036397">
    <property type="entry name" value="RNaseH_sf"/>
</dbReference>
<dbReference type="OrthoDB" id="412211at2759"/>
<dbReference type="GO" id="GO:0003676">
    <property type="term" value="F:nucleic acid binding"/>
    <property type="evidence" value="ECO:0007669"/>
    <property type="project" value="InterPro"/>
</dbReference>
<dbReference type="SUPFAM" id="SSF53098">
    <property type="entry name" value="Ribonuclease H-like"/>
    <property type="match status" value="1"/>
</dbReference>
<evidence type="ECO:0000313" key="3">
    <source>
        <dbReference type="Proteomes" id="UP000186817"/>
    </source>
</evidence>
<feature type="domain" description="Integrase catalytic" evidence="1">
    <location>
        <begin position="190"/>
        <end position="305"/>
    </location>
</feature>
<dbReference type="AlphaFoldDB" id="A0A1Q9C8Y3"/>
<proteinExistence type="predicted"/>
<comment type="caution">
    <text evidence="2">The sequence shown here is derived from an EMBL/GenBank/DDBJ whole genome shotgun (WGS) entry which is preliminary data.</text>
</comment>
<dbReference type="GO" id="GO:0015074">
    <property type="term" value="P:DNA integration"/>
    <property type="evidence" value="ECO:0007669"/>
    <property type="project" value="InterPro"/>
</dbReference>
<evidence type="ECO:0000259" key="1">
    <source>
        <dbReference type="PROSITE" id="PS50994"/>
    </source>
</evidence>
<name>A0A1Q9C8Y3_SYMMI</name>
<dbReference type="PROSITE" id="PS50994">
    <property type="entry name" value="INTEGRASE"/>
    <property type="match status" value="1"/>
</dbReference>
<dbReference type="Proteomes" id="UP000186817">
    <property type="component" value="Unassembled WGS sequence"/>
</dbReference>
<accession>A0A1Q9C8Y3</accession>
<protein>
    <recommendedName>
        <fullName evidence="1">Integrase catalytic domain-containing protein</fullName>
    </recommendedName>
</protein>
<dbReference type="InterPro" id="IPR012337">
    <property type="entry name" value="RNaseH-like_sf"/>
</dbReference>
<evidence type="ECO:0000313" key="2">
    <source>
        <dbReference type="EMBL" id="OLP79327.1"/>
    </source>
</evidence>
<sequence>MLVTVTRYSLKVEGDAEELEDLAFEVERLAALPAEDVLEELTETDEDEAKKPKAQQEEAANCIPVKNQHDTHFCCEGHSVIKHETLDVPDAKVTESQKRLVKKLHENTWHPPKDRFLRTLRAAGALSHVLKYVRDVFECEACAAKRLPDHRHKGQCPRVHAFNRVLSMDVFYVPIKGNSVPVLNVVCHGTNYLIAFLTTWVRFTGPPSMVITEGGKEFQGRFERGVEPLGTLHHVTAPGSPWQNSRAERHGGWLKQRMIQELESRQSVIENLEDLDELLAATTAAKNRWFCSGGYTPVQLVFGEMPRVPGELLSDNPSSSDDRVIPLVRRVCGYAYEAVDCGGVHPNNFVPPSHPRCSADSWLLTLGAVDVAKEGLPKEETILLQLTNFLLESRSSVLCSLQGLSGAA</sequence>
<dbReference type="EMBL" id="LSRX01001499">
    <property type="protein sequence ID" value="OLP79327.1"/>
    <property type="molecule type" value="Genomic_DNA"/>
</dbReference>
<keyword evidence="3" id="KW-1185">Reference proteome</keyword>
<dbReference type="Gene3D" id="3.30.420.10">
    <property type="entry name" value="Ribonuclease H-like superfamily/Ribonuclease H"/>
    <property type="match status" value="1"/>
</dbReference>
<organism evidence="2 3">
    <name type="scientific">Symbiodinium microadriaticum</name>
    <name type="common">Dinoflagellate</name>
    <name type="synonym">Zooxanthella microadriatica</name>
    <dbReference type="NCBI Taxonomy" id="2951"/>
    <lineage>
        <taxon>Eukaryota</taxon>
        <taxon>Sar</taxon>
        <taxon>Alveolata</taxon>
        <taxon>Dinophyceae</taxon>
        <taxon>Suessiales</taxon>
        <taxon>Symbiodiniaceae</taxon>
        <taxon>Symbiodinium</taxon>
    </lineage>
</organism>
<gene>
    <name evidence="2" type="ORF">AK812_SmicGene40397</name>
</gene>
<reference evidence="2 3" key="1">
    <citation type="submission" date="2016-02" db="EMBL/GenBank/DDBJ databases">
        <title>Genome analysis of coral dinoflagellate symbionts highlights evolutionary adaptations to a symbiotic lifestyle.</title>
        <authorList>
            <person name="Aranda M."/>
            <person name="Li Y."/>
            <person name="Liew Y.J."/>
            <person name="Baumgarten S."/>
            <person name="Simakov O."/>
            <person name="Wilson M."/>
            <person name="Piel J."/>
            <person name="Ashoor H."/>
            <person name="Bougouffa S."/>
            <person name="Bajic V.B."/>
            <person name="Ryu T."/>
            <person name="Ravasi T."/>
            <person name="Bayer T."/>
            <person name="Micklem G."/>
            <person name="Kim H."/>
            <person name="Bhak J."/>
            <person name="Lajeunesse T.C."/>
            <person name="Voolstra C.R."/>
        </authorList>
    </citation>
    <scope>NUCLEOTIDE SEQUENCE [LARGE SCALE GENOMIC DNA]</scope>
    <source>
        <strain evidence="2 3">CCMP2467</strain>
    </source>
</reference>
<dbReference type="InterPro" id="IPR001584">
    <property type="entry name" value="Integrase_cat-core"/>
</dbReference>